<comment type="cofactor">
    <cofactor evidence="9">
        <name>Mg(2+)</name>
        <dbReference type="ChEBI" id="CHEBI:18420"/>
    </cofactor>
    <text evidence="9">Binds 1 Mg(2+) ion per subunit.</text>
</comment>
<dbReference type="GO" id="GO:0005737">
    <property type="term" value="C:cytoplasm"/>
    <property type="evidence" value="ECO:0007669"/>
    <property type="project" value="TreeGrafter"/>
</dbReference>
<dbReference type="InterPro" id="IPR013785">
    <property type="entry name" value="Aldolase_TIM"/>
</dbReference>
<evidence type="ECO:0000256" key="8">
    <source>
        <dbReference type="ARBA" id="ARBA00047883"/>
    </source>
</evidence>
<evidence type="ECO:0000259" key="12">
    <source>
        <dbReference type="Pfam" id="PF02581"/>
    </source>
</evidence>
<dbReference type="OMA" id="QDFYHIK"/>
<feature type="binding site" evidence="9">
    <location>
        <position position="144"/>
    </location>
    <ligand>
        <name>4-amino-2-methyl-5-(diphosphooxymethyl)pyrimidine</name>
        <dbReference type="ChEBI" id="CHEBI:57841"/>
    </ligand>
</feature>
<evidence type="ECO:0000313" key="14">
    <source>
        <dbReference type="Proteomes" id="UP000321332"/>
    </source>
</evidence>
<dbReference type="PANTHER" id="PTHR20857">
    <property type="entry name" value="THIAMINE-PHOSPHATE PYROPHOSPHORYLASE"/>
    <property type="match status" value="1"/>
</dbReference>
<dbReference type="GO" id="GO:0000287">
    <property type="term" value="F:magnesium ion binding"/>
    <property type="evidence" value="ECO:0007669"/>
    <property type="project" value="UniProtKB-UniRule"/>
</dbReference>
<feature type="domain" description="Thiamine phosphate synthase/TenI" evidence="12">
    <location>
        <begin position="11"/>
        <end position="195"/>
    </location>
</feature>
<feature type="binding site" evidence="9">
    <location>
        <position position="114"/>
    </location>
    <ligand>
        <name>4-amino-2-methyl-5-(diphosphooxymethyl)pyrimidine</name>
        <dbReference type="ChEBI" id="CHEBI:57841"/>
    </ligand>
</feature>
<comment type="catalytic activity">
    <reaction evidence="6 9 10">
        <text>4-methyl-5-(2-phosphooxyethyl)-thiazole + 4-amino-2-methyl-5-(diphosphooxymethyl)pyrimidine + H(+) = thiamine phosphate + diphosphate</text>
        <dbReference type="Rhea" id="RHEA:22328"/>
        <dbReference type="ChEBI" id="CHEBI:15378"/>
        <dbReference type="ChEBI" id="CHEBI:33019"/>
        <dbReference type="ChEBI" id="CHEBI:37575"/>
        <dbReference type="ChEBI" id="CHEBI:57841"/>
        <dbReference type="ChEBI" id="CHEBI:58296"/>
        <dbReference type="EC" id="2.5.1.3"/>
    </reaction>
</comment>
<protein>
    <recommendedName>
        <fullName evidence="9">Thiamine-phosphate synthase</fullName>
        <shortName evidence="9">TP synthase</shortName>
        <shortName evidence="9">TPS</shortName>
        <ecNumber evidence="9">2.5.1.3</ecNumber>
    </recommendedName>
    <alternativeName>
        <fullName evidence="9">Thiamine-phosphate pyrophosphorylase</fullName>
        <shortName evidence="9">TMP pyrophosphorylase</shortName>
        <shortName evidence="9">TMP-PPase</shortName>
    </alternativeName>
</protein>
<feature type="binding site" evidence="9">
    <location>
        <position position="96"/>
    </location>
    <ligand>
        <name>Mg(2+)</name>
        <dbReference type="ChEBI" id="CHEBI:18420"/>
    </ligand>
</feature>
<dbReference type="GO" id="GO:0009229">
    <property type="term" value="P:thiamine diphosphate biosynthetic process"/>
    <property type="evidence" value="ECO:0007669"/>
    <property type="project" value="UniProtKB-UniRule"/>
</dbReference>
<dbReference type="InterPro" id="IPR036206">
    <property type="entry name" value="ThiamineP_synth_sf"/>
</dbReference>
<dbReference type="Gene3D" id="3.20.20.70">
    <property type="entry name" value="Aldolase class I"/>
    <property type="match status" value="1"/>
</dbReference>
<comment type="pathway">
    <text evidence="1 9 11">Cofactor biosynthesis; thiamine diphosphate biosynthesis; thiamine phosphate from 4-amino-2-methyl-5-diphosphomethylpyrimidine and 4-methyl-5-(2-phosphoethyl)-thiazole: step 1/1.</text>
</comment>
<gene>
    <name evidence="9 13" type="primary">thiE</name>
    <name evidence="13" type="ORF">FGL89_06190</name>
</gene>
<evidence type="ECO:0000256" key="1">
    <source>
        <dbReference type="ARBA" id="ARBA00005165"/>
    </source>
</evidence>
<dbReference type="NCBIfam" id="TIGR00693">
    <property type="entry name" value="thiE"/>
    <property type="match status" value="1"/>
</dbReference>
<accession>A0AAE6IM22</accession>
<feature type="binding site" evidence="9">
    <location>
        <position position="172"/>
    </location>
    <ligand>
        <name>2-[(2R,5Z)-2-carboxy-4-methylthiazol-5(2H)-ylidene]ethyl phosphate</name>
        <dbReference type="ChEBI" id="CHEBI:62899"/>
    </ligand>
</feature>
<evidence type="ECO:0000256" key="7">
    <source>
        <dbReference type="ARBA" id="ARBA00047851"/>
    </source>
</evidence>
<comment type="similarity">
    <text evidence="9 10">Belongs to the thiamine-phosphate synthase family.</text>
</comment>
<keyword evidence="5 9" id="KW-0784">Thiamine biosynthesis</keyword>
<dbReference type="GeneID" id="61187332"/>
<reference evidence="13 14" key="1">
    <citation type="submission" date="2019-06" db="EMBL/GenBank/DDBJ databases">
        <title>Genome analyses of bacteria isolated from kimchi.</title>
        <authorList>
            <person name="Lee S."/>
            <person name="Ahn S."/>
            <person name="Roh S."/>
        </authorList>
    </citation>
    <scope>NUCLEOTIDE SEQUENCE [LARGE SCALE GENOMIC DNA]</scope>
    <source>
        <strain evidence="13 14">CBA3620</strain>
    </source>
</reference>
<keyword evidence="2 9" id="KW-0808">Transferase</keyword>
<evidence type="ECO:0000256" key="3">
    <source>
        <dbReference type="ARBA" id="ARBA00022723"/>
    </source>
</evidence>
<name>A0AAE6IM22_LEUCA</name>
<evidence type="ECO:0000256" key="6">
    <source>
        <dbReference type="ARBA" id="ARBA00047334"/>
    </source>
</evidence>
<dbReference type="InterPro" id="IPR034291">
    <property type="entry name" value="TMP_synthase"/>
</dbReference>
<evidence type="ECO:0000256" key="10">
    <source>
        <dbReference type="RuleBase" id="RU003826"/>
    </source>
</evidence>
<evidence type="ECO:0000256" key="4">
    <source>
        <dbReference type="ARBA" id="ARBA00022842"/>
    </source>
</evidence>
<evidence type="ECO:0000256" key="2">
    <source>
        <dbReference type="ARBA" id="ARBA00022679"/>
    </source>
</evidence>
<keyword evidence="4 9" id="KW-0460">Magnesium</keyword>
<evidence type="ECO:0000256" key="9">
    <source>
        <dbReference type="HAMAP-Rule" id="MF_00097"/>
    </source>
</evidence>
<dbReference type="HAMAP" id="MF_00097">
    <property type="entry name" value="TMP_synthase"/>
    <property type="match status" value="1"/>
</dbReference>
<evidence type="ECO:0000313" key="13">
    <source>
        <dbReference type="EMBL" id="QEA33736.1"/>
    </source>
</evidence>
<sequence>MTFDKSMLARYFVLGTQNVANEAEFFNILEQALVSGITLFQYREKGQHALTGNDKLRVAQQVRQLTTKYRVPLVIDDDIALAHVVNADGVHFGQGDGNISENIKASAPLFVGVSVSNQAEYDRIAGLRGIDNIGIGPVYETTTKSDASPTIGIAGLNKIVNQSQWPSVAIGGITQKNLPDVLATNVDGAAVVSMITQSKNISETINIWKQL</sequence>
<evidence type="ECO:0000256" key="11">
    <source>
        <dbReference type="RuleBase" id="RU004253"/>
    </source>
</evidence>
<comment type="function">
    <text evidence="9">Condenses 4-methyl-5-(beta-hydroxyethyl)thiazole monophosphate (THZ-P) and 2-methyl-4-amino-5-hydroxymethyl pyrimidine pyrophosphate (HMP-PP) to form thiamine monophosphate (TMP).</text>
</comment>
<dbReference type="Proteomes" id="UP000321332">
    <property type="component" value="Chromosome"/>
</dbReference>
<comment type="catalytic activity">
    <reaction evidence="7 9 10">
        <text>2-(2-carboxy-4-methylthiazol-5-yl)ethyl phosphate + 4-amino-2-methyl-5-(diphosphooxymethyl)pyrimidine + 2 H(+) = thiamine phosphate + CO2 + diphosphate</text>
        <dbReference type="Rhea" id="RHEA:47848"/>
        <dbReference type="ChEBI" id="CHEBI:15378"/>
        <dbReference type="ChEBI" id="CHEBI:16526"/>
        <dbReference type="ChEBI" id="CHEBI:33019"/>
        <dbReference type="ChEBI" id="CHEBI:37575"/>
        <dbReference type="ChEBI" id="CHEBI:57841"/>
        <dbReference type="ChEBI" id="CHEBI:62890"/>
        <dbReference type="EC" id="2.5.1.3"/>
    </reaction>
</comment>
<evidence type="ECO:0000256" key="5">
    <source>
        <dbReference type="ARBA" id="ARBA00022977"/>
    </source>
</evidence>
<dbReference type="AlphaFoldDB" id="A0AAE6IM22"/>
<keyword evidence="3 9" id="KW-0479">Metal-binding</keyword>
<dbReference type="PANTHER" id="PTHR20857:SF15">
    <property type="entry name" value="THIAMINE-PHOSPHATE SYNTHASE"/>
    <property type="match status" value="1"/>
</dbReference>
<dbReference type="RefSeq" id="WP_014974842.1">
    <property type="nucleotide sequence ID" value="NZ_CP042374.1"/>
</dbReference>
<dbReference type="EMBL" id="CP042374">
    <property type="protein sequence ID" value="QEA33736.1"/>
    <property type="molecule type" value="Genomic_DNA"/>
</dbReference>
<organism evidence="13 14">
    <name type="scientific">Leuconostoc carnosum</name>
    <dbReference type="NCBI Taxonomy" id="1252"/>
    <lineage>
        <taxon>Bacteria</taxon>
        <taxon>Bacillati</taxon>
        <taxon>Bacillota</taxon>
        <taxon>Bacilli</taxon>
        <taxon>Lactobacillales</taxon>
        <taxon>Lactobacillaceae</taxon>
        <taxon>Leuconostoc</taxon>
    </lineage>
</organism>
<feature type="binding site" evidence="9">
    <location>
        <begin position="41"/>
        <end position="45"/>
    </location>
    <ligand>
        <name>4-amino-2-methyl-5-(diphosphooxymethyl)pyrimidine</name>
        <dbReference type="ChEBI" id="CHEBI:57841"/>
    </ligand>
</feature>
<feature type="binding site" evidence="9">
    <location>
        <position position="76"/>
    </location>
    <ligand>
        <name>4-amino-2-methyl-5-(diphosphooxymethyl)pyrimidine</name>
        <dbReference type="ChEBI" id="CHEBI:57841"/>
    </ligand>
</feature>
<dbReference type="CDD" id="cd00564">
    <property type="entry name" value="TMP_TenI"/>
    <property type="match status" value="1"/>
</dbReference>
<feature type="binding site" evidence="9">
    <location>
        <position position="77"/>
    </location>
    <ligand>
        <name>Mg(2+)</name>
        <dbReference type="ChEBI" id="CHEBI:18420"/>
    </ligand>
</feature>
<dbReference type="InterPro" id="IPR022998">
    <property type="entry name" value="ThiamineP_synth_TenI"/>
</dbReference>
<dbReference type="EC" id="2.5.1.3" evidence="9"/>
<feature type="binding site" evidence="9">
    <location>
        <begin position="141"/>
        <end position="143"/>
    </location>
    <ligand>
        <name>2-[(2R,5Z)-2-carboxy-4-methylthiazol-5(2H)-ylidene]ethyl phosphate</name>
        <dbReference type="ChEBI" id="CHEBI:62899"/>
    </ligand>
</feature>
<dbReference type="GO" id="GO:0009228">
    <property type="term" value="P:thiamine biosynthetic process"/>
    <property type="evidence" value="ECO:0007669"/>
    <property type="project" value="UniProtKB-KW"/>
</dbReference>
<comment type="catalytic activity">
    <reaction evidence="8 9 10">
        <text>2-[(2R,5Z)-2-carboxy-4-methylthiazol-5(2H)-ylidene]ethyl phosphate + 4-amino-2-methyl-5-(diphosphooxymethyl)pyrimidine + 2 H(+) = thiamine phosphate + CO2 + diphosphate</text>
        <dbReference type="Rhea" id="RHEA:47844"/>
        <dbReference type="ChEBI" id="CHEBI:15378"/>
        <dbReference type="ChEBI" id="CHEBI:16526"/>
        <dbReference type="ChEBI" id="CHEBI:33019"/>
        <dbReference type="ChEBI" id="CHEBI:37575"/>
        <dbReference type="ChEBI" id="CHEBI:57841"/>
        <dbReference type="ChEBI" id="CHEBI:62899"/>
        <dbReference type="EC" id="2.5.1.3"/>
    </reaction>
</comment>
<feature type="binding site" evidence="9">
    <location>
        <begin position="192"/>
        <end position="193"/>
    </location>
    <ligand>
        <name>2-[(2R,5Z)-2-carboxy-4-methylthiazol-5(2H)-ylidene]ethyl phosphate</name>
        <dbReference type="ChEBI" id="CHEBI:62899"/>
    </ligand>
</feature>
<dbReference type="GO" id="GO:0004789">
    <property type="term" value="F:thiamine-phosphate diphosphorylase activity"/>
    <property type="evidence" value="ECO:0007669"/>
    <property type="project" value="UniProtKB-UniRule"/>
</dbReference>
<dbReference type="SUPFAM" id="SSF51391">
    <property type="entry name" value="Thiamin phosphate synthase"/>
    <property type="match status" value="1"/>
</dbReference>
<dbReference type="Pfam" id="PF02581">
    <property type="entry name" value="TMP-TENI"/>
    <property type="match status" value="1"/>
</dbReference>
<dbReference type="FunFam" id="3.20.20.70:FF:000096">
    <property type="entry name" value="Thiamine-phosphate synthase"/>
    <property type="match status" value="1"/>
</dbReference>
<proteinExistence type="inferred from homology"/>